<feature type="compositionally biased region" description="Basic and acidic residues" evidence="1">
    <location>
        <begin position="57"/>
        <end position="67"/>
    </location>
</feature>
<proteinExistence type="predicted"/>
<dbReference type="Proteomes" id="UP000649617">
    <property type="component" value="Unassembled WGS sequence"/>
</dbReference>
<evidence type="ECO:0000256" key="1">
    <source>
        <dbReference type="SAM" id="MobiDB-lite"/>
    </source>
</evidence>
<feature type="non-terminal residue" evidence="2">
    <location>
        <position position="106"/>
    </location>
</feature>
<evidence type="ECO:0000313" key="2">
    <source>
        <dbReference type="EMBL" id="CAE7546096.1"/>
    </source>
</evidence>
<protein>
    <submittedName>
        <fullName evidence="2">Uncharacterized protein</fullName>
    </submittedName>
</protein>
<comment type="caution">
    <text evidence="2">The sequence shown here is derived from an EMBL/GenBank/DDBJ whole genome shotgun (WGS) entry which is preliminary data.</text>
</comment>
<organism evidence="2 3">
    <name type="scientific">Symbiodinium pilosum</name>
    <name type="common">Dinoflagellate</name>
    <dbReference type="NCBI Taxonomy" id="2952"/>
    <lineage>
        <taxon>Eukaryota</taxon>
        <taxon>Sar</taxon>
        <taxon>Alveolata</taxon>
        <taxon>Dinophyceae</taxon>
        <taxon>Suessiales</taxon>
        <taxon>Symbiodiniaceae</taxon>
        <taxon>Symbiodinium</taxon>
    </lineage>
</organism>
<accession>A0A812TQ01</accession>
<reference evidence="2" key="1">
    <citation type="submission" date="2021-02" db="EMBL/GenBank/DDBJ databases">
        <authorList>
            <person name="Dougan E. K."/>
            <person name="Rhodes N."/>
            <person name="Thang M."/>
            <person name="Chan C."/>
        </authorList>
    </citation>
    <scope>NUCLEOTIDE SEQUENCE</scope>
</reference>
<gene>
    <name evidence="2" type="ORF">SPIL2461_LOCUS14487</name>
</gene>
<name>A0A812TQ01_SYMPI</name>
<dbReference type="EMBL" id="CAJNIZ010033536">
    <property type="protein sequence ID" value="CAE7546096.1"/>
    <property type="molecule type" value="Genomic_DNA"/>
</dbReference>
<keyword evidence="3" id="KW-1185">Reference proteome</keyword>
<evidence type="ECO:0000313" key="3">
    <source>
        <dbReference type="Proteomes" id="UP000649617"/>
    </source>
</evidence>
<dbReference type="AlphaFoldDB" id="A0A812TQ01"/>
<feature type="region of interest" description="Disordered" evidence="1">
    <location>
        <begin position="28"/>
        <end position="106"/>
    </location>
</feature>
<sequence>VSMLCPLLIDPAHPVITDRFKLMSEQPAALPGIKRKASKSERLVDSTTAPKKAAKRPHSEAMTHEAEQLVDTTTAPKKAAKKPTSDAANGQEPKKKPQRVVTLQKS</sequence>
<feature type="non-terminal residue" evidence="2">
    <location>
        <position position="1"/>
    </location>
</feature>